<reference evidence="1 2" key="1">
    <citation type="journal article" date="2016" name="Genome Announc.">
        <title>Draft Genome Sequence of Paenibacillus amylolyticus Heshi-A3, Isolated from Fermented Rice Bran in a Japanese Fermented Seafood Dish.</title>
        <authorList>
            <person name="Akuzawa S."/>
            <person name="Nagaoka J."/>
            <person name="Kanekatsu M."/>
            <person name="Kubota E."/>
            <person name="Ohtake R."/>
            <person name="Suzuki T."/>
            <person name="Kanesaki Y."/>
        </authorList>
    </citation>
    <scope>NUCLEOTIDE SEQUENCE [LARGE SCALE GENOMIC DNA]</scope>
    <source>
        <strain evidence="1 2">Heshi-A3</strain>
    </source>
</reference>
<gene>
    <name evidence="1" type="ORF">PAHA3_5213</name>
</gene>
<reference evidence="2" key="2">
    <citation type="submission" date="2016-01" db="EMBL/GenBank/DDBJ databases">
        <title>Draft Genome Sequence of Paenibacillus amylolyticus Heshi-A3 that Was Isolated from Fermented Rice Bran with Aging Salted Mackerel, Which Was Named Heshiko as Traditional Fermented Seafood in Japan.</title>
        <authorList>
            <person name="Akuzawa S."/>
            <person name="Nakagawa J."/>
            <person name="Kanekatsu T."/>
            <person name="Kubota E."/>
            <person name="Ohtake R."/>
            <person name="Suzuki T."/>
            <person name="Kanesaki Y."/>
        </authorList>
    </citation>
    <scope>NUCLEOTIDE SEQUENCE [LARGE SCALE GENOMIC DNA]</scope>
    <source>
        <strain evidence="2">Heshi-A3</strain>
    </source>
</reference>
<dbReference type="EMBL" id="BCNV01000007">
    <property type="protein sequence ID" value="GAS85092.1"/>
    <property type="molecule type" value="Genomic_DNA"/>
</dbReference>
<comment type="caution">
    <text evidence="1">The sequence shown here is derived from an EMBL/GenBank/DDBJ whole genome shotgun (WGS) entry which is preliminary data.</text>
</comment>
<sequence length="162" mass="19303">MEYALKLNGKQDALWLKRLIESKNFEVNYMNRQQNALFIHEFDLSGGLKITAYDNNFPPGHPAASYETMFQEEDFIYQQTISYELENNQEYELWYKTMYEISFAILESLKVDGVFYHTSGEEIFFFRNGKYTFNGTYLELLQTHYGELLENIEYSVFTKPHN</sequence>
<evidence type="ECO:0000313" key="1">
    <source>
        <dbReference type="EMBL" id="GAS85092.1"/>
    </source>
</evidence>
<proteinExistence type="predicted"/>
<name>A0A100VS57_PAEAM</name>
<dbReference type="Proteomes" id="UP000069697">
    <property type="component" value="Unassembled WGS sequence"/>
</dbReference>
<accession>A0A100VS57</accession>
<dbReference type="AlphaFoldDB" id="A0A100VS57"/>
<organism evidence="1 2">
    <name type="scientific">Paenibacillus amylolyticus</name>
    <dbReference type="NCBI Taxonomy" id="1451"/>
    <lineage>
        <taxon>Bacteria</taxon>
        <taxon>Bacillati</taxon>
        <taxon>Bacillota</taxon>
        <taxon>Bacilli</taxon>
        <taxon>Bacillales</taxon>
        <taxon>Paenibacillaceae</taxon>
        <taxon>Paenibacillus</taxon>
    </lineage>
</organism>
<protein>
    <submittedName>
        <fullName evidence="1">Uncharacterized protein</fullName>
    </submittedName>
</protein>
<evidence type="ECO:0000313" key="2">
    <source>
        <dbReference type="Proteomes" id="UP000069697"/>
    </source>
</evidence>
<dbReference type="RefSeq" id="WP_062837454.1">
    <property type="nucleotide sequence ID" value="NZ_BCNV01000007.1"/>
</dbReference>